<dbReference type="PATRIC" id="fig|292563.3.peg.500"/>
<gene>
    <name evidence="1" type="ordered locus">Cyast_0479</name>
</gene>
<dbReference type="InterPro" id="IPR004449">
    <property type="entry name" value="SixA"/>
</dbReference>
<dbReference type="KEGG" id="csn:Cyast_0479"/>
<dbReference type="AlphaFoldDB" id="K9YK16"/>
<dbReference type="GO" id="GO:0101006">
    <property type="term" value="F:protein histidine phosphatase activity"/>
    <property type="evidence" value="ECO:0007669"/>
    <property type="project" value="InterPro"/>
</dbReference>
<accession>K9YK16</accession>
<name>K9YK16_CYASC</name>
<dbReference type="SMART" id="SM00855">
    <property type="entry name" value="PGAM"/>
    <property type="match status" value="1"/>
</dbReference>
<evidence type="ECO:0000313" key="2">
    <source>
        <dbReference type="Proteomes" id="UP000010483"/>
    </source>
</evidence>
<dbReference type="BioCyc" id="CSTA292563:G1353-483-MONOMER"/>
<dbReference type="STRING" id="292563.Cyast_0479"/>
<dbReference type="eggNOG" id="COG2062">
    <property type="taxonomic scope" value="Bacteria"/>
</dbReference>
<dbReference type="NCBIfam" id="TIGR00249">
    <property type="entry name" value="sixA"/>
    <property type="match status" value="1"/>
</dbReference>
<reference evidence="2" key="1">
    <citation type="journal article" date="2013" name="Proc. Natl. Acad. Sci. U.S.A.">
        <title>Improving the coverage of the cyanobacterial phylum using diversity-driven genome sequencing.</title>
        <authorList>
            <person name="Shih P.M."/>
            <person name="Wu D."/>
            <person name="Latifi A."/>
            <person name="Axen S.D."/>
            <person name="Fewer D.P."/>
            <person name="Talla E."/>
            <person name="Calteau A."/>
            <person name="Cai F."/>
            <person name="Tandeau de Marsac N."/>
            <person name="Rippka R."/>
            <person name="Herdman M."/>
            <person name="Sivonen K."/>
            <person name="Coursin T."/>
            <person name="Laurent T."/>
            <person name="Goodwin L."/>
            <person name="Nolan M."/>
            <person name="Davenport K.W."/>
            <person name="Han C.S."/>
            <person name="Rubin E.M."/>
            <person name="Eisen J.A."/>
            <person name="Woyke T."/>
            <person name="Gugger M."/>
            <person name="Kerfeld C.A."/>
        </authorList>
    </citation>
    <scope>NUCLEOTIDE SEQUENCE [LARGE SCALE GENOMIC DNA]</scope>
    <source>
        <strain evidence="2">ATCC 29140 / PCC 7202</strain>
    </source>
</reference>
<dbReference type="HOGENOM" id="CLU_084603_3_1_3"/>
<dbReference type="Gene3D" id="3.40.50.1240">
    <property type="entry name" value="Phosphoglycerate mutase-like"/>
    <property type="match status" value="1"/>
</dbReference>
<dbReference type="Proteomes" id="UP000010483">
    <property type="component" value="Chromosome"/>
</dbReference>
<dbReference type="Pfam" id="PF00300">
    <property type="entry name" value="His_Phos_1"/>
    <property type="match status" value="1"/>
</dbReference>
<dbReference type="CDD" id="cd07067">
    <property type="entry name" value="HP_PGM_like"/>
    <property type="match status" value="1"/>
</dbReference>
<dbReference type="InterPro" id="IPR013078">
    <property type="entry name" value="His_Pase_superF_clade-1"/>
</dbReference>
<dbReference type="EMBL" id="CP003940">
    <property type="protein sequence ID" value="AFZ46458.1"/>
    <property type="molecule type" value="Genomic_DNA"/>
</dbReference>
<keyword evidence="2" id="KW-1185">Reference proteome</keyword>
<dbReference type="SUPFAM" id="SSF53254">
    <property type="entry name" value="Phosphoglycerate mutase-like"/>
    <property type="match status" value="1"/>
</dbReference>
<sequence>MKIYFVRHGIAQERIAGADNPQRALTPKGIAKTHQVAQKFKQIENSCNLIITSPYIRAKQTAQILYDHQLAPKIEESNHLMPDGNIQPWLHSLQNSSYTEDDKLILVGHQPDLGNWAETLIWGKSEEKIILKKAGIIGIDIIDIYNPIGNSEIFLLISPKWLLTAIDS</sequence>
<proteinExistence type="predicted"/>
<protein>
    <submittedName>
        <fullName evidence="1">Phosphohistidine phosphatase, SixA</fullName>
    </submittedName>
</protein>
<dbReference type="InterPro" id="IPR029033">
    <property type="entry name" value="His_PPase_superfam"/>
</dbReference>
<organism evidence="1 2">
    <name type="scientific">Cyanobacterium stanieri (strain ATCC 29140 / PCC 7202)</name>
    <dbReference type="NCBI Taxonomy" id="292563"/>
    <lineage>
        <taxon>Bacteria</taxon>
        <taxon>Bacillati</taxon>
        <taxon>Cyanobacteriota</taxon>
        <taxon>Cyanophyceae</taxon>
        <taxon>Oscillatoriophycideae</taxon>
        <taxon>Chroococcales</taxon>
        <taxon>Geminocystaceae</taxon>
        <taxon>Cyanobacterium</taxon>
    </lineage>
</organism>
<dbReference type="GO" id="GO:0005737">
    <property type="term" value="C:cytoplasm"/>
    <property type="evidence" value="ECO:0007669"/>
    <property type="project" value="InterPro"/>
</dbReference>
<evidence type="ECO:0000313" key="1">
    <source>
        <dbReference type="EMBL" id="AFZ46458.1"/>
    </source>
</evidence>